<keyword evidence="4" id="KW-1185">Reference proteome</keyword>
<evidence type="ECO:0000256" key="2">
    <source>
        <dbReference type="ARBA" id="ARBA00023204"/>
    </source>
</evidence>
<dbReference type="GO" id="GO:0032993">
    <property type="term" value="C:protein-DNA complex"/>
    <property type="evidence" value="ECO:0007669"/>
    <property type="project" value="TreeGrafter"/>
</dbReference>
<gene>
    <name evidence="3" type="ORF">D6T64_11690</name>
</gene>
<dbReference type="Proteomes" id="UP000272015">
    <property type="component" value="Unassembled WGS sequence"/>
</dbReference>
<accession>A0A3A5MMN1</accession>
<dbReference type="GO" id="GO:0005737">
    <property type="term" value="C:cytoplasm"/>
    <property type="evidence" value="ECO:0007669"/>
    <property type="project" value="TreeGrafter"/>
</dbReference>
<dbReference type="EMBL" id="QZVS01000085">
    <property type="protein sequence ID" value="RJT88153.1"/>
    <property type="molecule type" value="Genomic_DNA"/>
</dbReference>
<organism evidence="3 4">
    <name type="scientific">Cryobacterium melibiosiphilum</name>
    <dbReference type="NCBI Taxonomy" id="995039"/>
    <lineage>
        <taxon>Bacteria</taxon>
        <taxon>Bacillati</taxon>
        <taxon>Actinomycetota</taxon>
        <taxon>Actinomycetes</taxon>
        <taxon>Micrococcales</taxon>
        <taxon>Microbacteriaceae</taxon>
        <taxon>Cryobacterium</taxon>
    </lineage>
</organism>
<dbReference type="PANTHER" id="PTHR43003">
    <property type="entry name" value="DNA-3-METHYLADENINE GLYCOSYLASE"/>
    <property type="match status" value="1"/>
</dbReference>
<keyword evidence="1" id="KW-0227">DNA damage</keyword>
<name>A0A3A5MMN1_9MICO</name>
<proteinExistence type="predicted"/>
<dbReference type="Gene3D" id="1.10.340.30">
    <property type="entry name" value="Hypothetical protein, domain 2"/>
    <property type="match status" value="1"/>
</dbReference>
<evidence type="ECO:0000256" key="1">
    <source>
        <dbReference type="ARBA" id="ARBA00022763"/>
    </source>
</evidence>
<dbReference type="InterPro" id="IPR011257">
    <property type="entry name" value="DNA_glycosylase"/>
</dbReference>
<keyword evidence="2" id="KW-0234">DNA repair</keyword>
<dbReference type="SUPFAM" id="SSF48150">
    <property type="entry name" value="DNA-glycosylase"/>
    <property type="match status" value="1"/>
</dbReference>
<dbReference type="GO" id="GO:0032131">
    <property type="term" value="F:alkylated DNA binding"/>
    <property type="evidence" value="ECO:0007669"/>
    <property type="project" value="TreeGrafter"/>
</dbReference>
<evidence type="ECO:0000313" key="4">
    <source>
        <dbReference type="Proteomes" id="UP000272015"/>
    </source>
</evidence>
<sequence>MQLTLSRLGRGATDPTHQVAADGAVWRTTLTVEGPASMRFTQHDLHTLRCEAWGEGAHAAVAAASALVGEADDPTGFVADHPRLHDAHRRFPGLRIPRTGLVLESLIPAILEQKVISVQATASWRALVRAHGTPAPGPTPANMVVGPSNRAWQLIPSWEWHRAGVDPRRSRTVMLALQVARQLQSGVNLSPAEAAARLRTVPGVGVWTAAEVAQRALGDADALSVGDFHLSNMIGHSLFGRDMTDTEMIVAMQKWQPHRYRVVRLLEAGGATLKPRRGPRLSFVDHRLH</sequence>
<evidence type="ECO:0000313" key="3">
    <source>
        <dbReference type="EMBL" id="RJT88153.1"/>
    </source>
</evidence>
<protein>
    <submittedName>
        <fullName evidence="3">DNA-3-methyladenine glycosylase 2 family protein</fullName>
    </submittedName>
</protein>
<dbReference type="GO" id="GO:0043916">
    <property type="term" value="F:DNA-7-methylguanine glycosylase activity"/>
    <property type="evidence" value="ECO:0007669"/>
    <property type="project" value="TreeGrafter"/>
</dbReference>
<dbReference type="InterPro" id="IPR051912">
    <property type="entry name" value="Alkylbase_DNA_Glycosylase/TA"/>
</dbReference>
<dbReference type="PANTHER" id="PTHR43003:SF6">
    <property type="entry name" value="DNA GLYCOSYLASE"/>
    <property type="match status" value="1"/>
</dbReference>
<dbReference type="AlphaFoldDB" id="A0A3A5MMN1"/>
<dbReference type="GO" id="GO:0006307">
    <property type="term" value="P:DNA alkylation repair"/>
    <property type="evidence" value="ECO:0007669"/>
    <property type="project" value="TreeGrafter"/>
</dbReference>
<reference evidence="3 4" key="1">
    <citation type="submission" date="2018-09" db="EMBL/GenBank/DDBJ databases">
        <title>Novel species of Cryobacterium.</title>
        <authorList>
            <person name="Liu Q."/>
            <person name="Xin Y.-H."/>
        </authorList>
    </citation>
    <scope>NUCLEOTIDE SEQUENCE [LARGE SCALE GENOMIC DNA]</scope>
    <source>
        <strain evidence="3 4">Hh39</strain>
    </source>
</reference>
<dbReference type="GO" id="GO:0006285">
    <property type="term" value="P:base-excision repair, AP site formation"/>
    <property type="evidence" value="ECO:0007669"/>
    <property type="project" value="TreeGrafter"/>
</dbReference>
<dbReference type="OrthoDB" id="5501430at2"/>
<comment type="caution">
    <text evidence="3">The sequence shown here is derived from an EMBL/GenBank/DDBJ whole genome shotgun (WGS) entry which is preliminary data.</text>
</comment>
<dbReference type="GO" id="GO:0008725">
    <property type="term" value="F:DNA-3-methyladenine glycosylase activity"/>
    <property type="evidence" value="ECO:0007669"/>
    <property type="project" value="TreeGrafter"/>
</dbReference>